<gene>
    <name evidence="1" type="ORF">LAKADJCE_00619</name>
</gene>
<comment type="caution">
    <text evidence="1">The sequence shown here is derived from an EMBL/GenBank/DDBJ whole genome shotgun (WGS) entry which is preliminary data.</text>
</comment>
<organism evidence="1 2">
    <name type="scientific">Candidatus Argoarchaeum ethanivorans</name>
    <dbReference type="NCBI Taxonomy" id="2608793"/>
    <lineage>
        <taxon>Archaea</taxon>
        <taxon>Methanobacteriati</taxon>
        <taxon>Methanobacteriota</taxon>
        <taxon>Stenosarchaea group</taxon>
        <taxon>Methanomicrobia</taxon>
        <taxon>Methanosarcinales</taxon>
        <taxon>Methanosarcinales incertae sedis</taxon>
        <taxon>GOM Arc I cluster</taxon>
        <taxon>Candidatus Argoarchaeum</taxon>
    </lineage>
</organism>
<protein>
    <submittedName>
        <fullName evidence="1">Uncharacterized protein</fullName>
    </submittedName>
</protein>
<dbReference type="AlphaFoldDB" id="A0A811T9D1"/>
<sequence length="88" mass="10046">MVKCCNITGKGDYLAVSAEESKIVFQTVKMEVDWENPDDVMEAVKKLAENLKFRVKNDLGIGEEFVQEATIVAHQVRMGMLLNKVEWR</sequence>
<dbReference type="Proteomes" id="UP000612009">
    <property type="component" value="Unassembled WGS sequence"/>
</dbReference>
<evidence type="ECO:0000313" key="1">
    <source>
        <dbReference type="EMBL" id="CAD6494026.1"/>
    </source>
</evidence>
<reference evidence="1" key="1">
    <citation type="submission" date="2020-10" db="EMBL/GenBank/DDBJ databases">
        <authorList>
            <person name="Hahn C.J."/>
            <person name="Laso-Perez R."/>
            <person name="Vulcano F."/>
            <person name="Vaziourakis K.-M."/>
            <person name="Stokke R."/>
            <person name="Steen I.H."/>
            <person name="Teske A."/>
            <person name="Boetius A."/>
            <person name="Liebeke M."/>
            <person name="Amann R."/>
            <person name="Knittel K."/>
        </authorList>
    </citation>
    <scope>NUCLEOTIDE SEQUENCE</scope>
    <source>
        <strain evidence="1">Gfbio:e3339647-f889-4370-9287-4fb5cb688e4c:AG392J18_GoMArc1</strain>
    </source>
</reference>
<proteinExistence type="predicted"/>
<evidence type="ECO:0000313" key="2">
    <source>
        <dbReference type="Proteomes" id="UP000612009"/>
    </source>
</evidence>
<accession>A0A811T9D1</accession>
<dbReference type="EMBL" id="CAJHIR010000035">
    <property type="protein sequence ID" value="CAD6494026.1"/>
    <property type="molecule type" value="Genomic_DNA"/>
</dbReference>
<name>A0A811T9D1_9EURY</name>